<sequence>MLSFEHTNTFLLSCVMKSGGDFSWDHVRRLKIDLDKHLTLPFILFVLSDQAMPEDLLKQNCQLIFLRHNWPGWWSKIELFRCFDESFYFDLDTAIIDNINHLVSFSHRFSALRGFYGRPFGSGLMAWSGNYRFIYEEFKLGNPQVIMNYYRQKKWGDQEFIGARIKEPLIFQDQFKDEIVSYKLHVQGKELPKKAKIVCFHGKPRIQDVSESWLEQKIYLKPLQESQLLLF</sequence>
<evidence type="ECO:0008006" key="2">
    <source>
        <dbReference type="Google" id="ProtNLM"/>
    </source>
</evidence>
<dbReference type="EMBL" id="LAZR01006620">
    <property type="protein sequence ID" value="KKM90832.1"/>
    <property type="molecule type" value="Genomic_DNA"/>
</dbReference>
<name>A0A0F9PBT4_9ZZZZ</name>
<protein>
    <recommendedName>
        <fullName evidence="2">Nucleotide-diphospho-sugar transferase domain-containing protein</fullName>
    </recommendedName>
</protein>
<accession>A0A0F9PBT4</accession>
<reference evidence="1" key="1">
    <citation type="journal article" date="2015" name="Nature">
        <title>Complex archaea that bridge the gap between prokaryotes and eukaryotes.</title>
        <authorList>
            <person name="Spang A."/>
            <person name="Saw J.H."/>
            <person name="Jorgensen S.L."/>
            <person name="Zaremba-Niedzwiedzka K."/>
            <person name="Martijn J."/>
            <person name="Lind A.E."/>
            <person name="van Eijk R."/>
            <person name="Schleper C."/>
            <person name="Guy L."/>
            <person name="Ettema T.J."/>
        </authorList>
    </citation>
    <scope>NUCLEOTIDE SEQUENCE</scope>
</reference>
<gene>
    <name evidence="1" type="ORF">LCGC14_1234620</name>
</gene>
<dbReference type="AlphaFoldDB" id="A0A0F9PBT4"/>
<dbReference type="InterPro" id="IPR029044">
    <property type="entry name" value="Nucleotide-diphossugar_trans"/>
</dbReference>
<dbReference type="SUPFAM" id="SSF53448">
    <property type="entry name" value="Nucleotide-diphospho-sugar transferases"/>
    <property type="match status" value="1"/>
</dbReference>
<organism evidence="1">
    <name type="scientific">marine sediment metagenome</name>
    <dbReference type="NCBI Taxonomy" id="412755"/>
    <lineage>
        <taxon>unclassified sequences</taxon>
        <taxon>metagenomes</taxon>
        <taxon>ecological metagenomes</taxon>
    </lineage>
</organism>
<evidence type="ECO:0000313" key="1">
    <source>
        <dbReference type="EMBL" id="KKM90832.1"/>
    </source>
</evidence>
<comment type="caution">
    <text evidence="1">The sequence shown here is derived from an EMBL/GenBank/DDBJ whole genome shotgun (WGS) entry which is preliminary data.</text>
</comment>
<proteinExistence type="predicted"/>